<dbReference type="Gene3D" id="1.25.40.10">
    <property type="entry name" value="Tetratricopeptide repeat domain"/>
    <property type="match status" value="4"/>
</dbReference>
<dbReference type="GO" id="GO:0003729">
    <property type="term" value="F:mRNA binding"/>
    <property type="evidence" value="ECO:0007669"/>
    <property type="project" value="TreeGrafter"/>
</dbReference>
<organism evidence="3 4">
    <name type="scientific">Pythium insidiosum</name>
    <name type="common">Pythiosis disease agent</name>
    <dbReference type="NCBI Taxonomy" id="114742"/>
    <lineage>
        <taxon>Eukaryota</taxon>
        <taxon>Sar</taxon>
        <taxon>Stramenopiles</taxon>
        <taxon>Oomycota</taxon>
        <taxon>Peronosporomycetes</taxon>
        <taxon>Pythiales</taxon>
        <taxon>Pythiaceae</taxon>
        <taxon>Pythium</taxon>
    </lineage>
</organism>
<accession>A0AAD5QD27</accession>
<protein>
    <recommendedName>
        <fullName evidence="5">Mitochondrial protein</fullName>
    </recommendedName>
</protein>
<dbReference type="PANTHER" id="PTHR47938">
    <property type="entry name" value="RESPIRATORY COMPLEX I CHAPERONE (CIA84), PUTATIVE (AFU_ORTHOLOGUE AFUA_2G06020)-RELATED"/>
    <property type="match status" value="1"/>
</dbReference>
<evidence type="ECO:0000313" key="4">
    <source>
        <dbReference type="Proteomes" id="UP001209570"/>
    </source>
</evidence>
<dbReference type="NCBIfam" id="TIGR00756">
    <property type="entry name" value="PPR"/>
    <property type="match status" value="1"/>
</dbReference>
<name>A0AAD5QD27_PYTIN</name>
<evidence type="ECO:0008006" key="5">
    <source>
        <dbReference type="Google" id="ProtNLM"/>
    </source>
</evidence>
<evidence type="ECO:0000256" key="2">
    <source>
        <dbReference type="SAM" id="MobiDB-lite"/>
    </source>
</evidence>
<evidence type="ECO:0000256" key="1">
    <source>
        <dbReference type="PROSITE-ProRule" id="PRU00708"/>
    </source>
</evidence>
<proteinExistence type="predicted"/>
<gene>
    <name evidence="3" type="ORF">P43SY_005793</name>
</gene>
<dbReference type="Pfam" id="PF01535">
    <property type="entry name" value="PPR"/>
    <property type="match status" value="2"/>
</dbReference>
<evidence type="ECO:0000313" key="3">
    <source>
        <dbReference type="EMBL" id="KAJ0409899.1"/>
    </source>
</evidence>
<dbReference type="InterPro" id="IPR002885">
    <property type="entry name" value="PPR_rpt"/>
</dbReference>
<sequence>MSMRRSNRVGRTLRQALRSPPSLRRQGSHANRLLLAPASSSQSFLRRHSASISLRPLSTSASTSTHEPVPRDDFETLKAFLMQPATEGDSAAAARSILAQMMQRHVYASMSGQESAVMSMVADALDDPALVVHVYLALRRAGVEPTPVTLELTAEACARVGDWDSVRDVIDEMHRAVDLMHPSLEIYENAVRACRTAQRWMQGKQLLAEMRQYGLEASPEIHLEVIETTVACKEITATTQLFQDFLAAFPYLESDEVLEVLEDLRHLAVEQEALPHAVFFRDQIVARQGEVSAGAYEAMIHLAARLGRWHEARVLFAQLTRARTLPIAPPSHQYTRDVDQLLHDLPEHGLAVPLAVFNAALRAFGGTTQRAKAEALLVEMRARGVQPDSTSFAALLCSCGSDLDASQQHFDEWRASGLPVTLDVLHAYVLAASRAKAWNTVLDRFAMAQDVVKSSGDSALSQAFARDARIQSLLAVAHGHLGNDDEMLHVFTTMKVHGLVPNLYVYAAAMTAYTRKGQWRHALMLFDHTWHEEGLSRERLTRFPLLWDAAIEAAIAGDDTERLRALYSQVITRQGEIRPHTAALLIAHMRDVPTETIWSAFRSLSYLHNVQFHAPKRSVRVVNAVLLRAVCEGNTFVAEKILQDAHTELGIRQYNAMTYSLMLDLYARQGQHTKFLHWCDEMERSGSSCSVFTVRALLRRLRGLVQVNEETDGDGEDDTDAESNVVEEEMRTLAERAARLLRADDIEAFADPADLARRLLRVAAQRGQSLDGVCLDHYLALCTSAGDLAFAFDCLDSAPTESLARLLDDDDANADAAFFHSLFAAAADLSPALERRARDLALRCATSSERGAVLSRAVLTAFCATQPPAAAVELLQALVELDYEPEDDELVVFLASTGVGETSDGVARLRDVGDLIVQAELDIGHASTTFLLQASLSLLRRSPTDAAEVLDLVTALLSDALDGSSRDQLRAFLETMTGGSPDALFIDQLLARLRL</sequence>
<comment type="caution">
    <text evidence="3">The sequence shown here is derived from an EMBL/GenBank/DDBJ whole genome shotgun (WGS) entry which is preliminary data.</text>
</comment>
<feature type="repeat" description="PPR" evidence="1">
    <location>
        <begin position="655"/>
        <end position="689"/>
    </location>
</feature>
<reference evidence="3" key="1">
    <citation type="submission" date="2021-12" db="EMBL/GenBank/DDBJ databases">
        <title>Prjna785345.</title>
        <authorList>
            <person name="Rujirawat T."/>
            <person name="Krajaejun T."/>
        </authorList>
    </citation>
    <scope>NUCLEOTIDE SEQUENCE</scope>
    <source>
        <strain evidence="3">Pi057C3</strain>
    </source>
</reference>
<dbReference type="PROSITE" id="PS51375">
    <property type="entry name" value="PPR"/>
    <property type="match status" value="1"/>
</dbReference>
<dbReference type="InterPro" id="IPR011990">
    <property type="entry name" value="TPR-like_helical_dom_sf"/>
</dbReference>
<dbReference type="Proteomes" id="UP001209570">
    <property type="component" value="Unassembled WGS sequence"/>
</dbReference>
<feature type="region of interest" description="Disordered" evidence="2">
    <location>
        <begin position="1"/>
        <end position="29"/>
    </location>
</feature>
<dbReference type="Pfam" id="PF13812">
    <property type="entry name" value="PPR_3"/>
    <property type="match status" value="1"/>
</dbReference>
<dbReference type="AlphaFoldDB" id="A0AAD5QD27"/>
<keyword evidence="4" id="KW-1185">Reference proteome</keyword>
<dbReference type="EMBL" id="JAKCXM010000002">
    <property type="protein sequence ID" value="KAJ0409899.1"/>
    <property type="molecule type" value="Genomic_DNA"/>
</dbReference>
<dbReference type="PANTHER" id="PTHR47938:SF35">
    <property type="entry name" value="PENTATRICOPEPTIDE REPEAT-CONTAINING PROTEIN 4, MITOCHONDRIAL-RELATED"/>
    <property type="match status" value="1"/>
</dbReference>